<keyword evidence="3" id="KW-1185">Reference proteome</keyword>
<dbReference type="PANTHER" id="PTHR48154">
    <property type="entry name" value="PROTEIN, PUTATIVE-RELATED"/>
    <property type="match status" value="1"/>
</dbReference>
<dbReference type="Pfam" id="PF24924">
    <property type="entry name" value="DUF7745"/>
    <property type="match status" value="1"/>
</dbReference>
<evidence type="ECO:0000313" key="3">
    <source>
        <dbReference type="Proteomes" id="UP000257109"/>
    </source>
</evidence>
<comment type="caution">
    <text evidence="2">The sequence shown here is derived from an EMBL/GenBank/DDBJ whole genome shotgun (WGS) entry which is preliminary data.</text>
</comment>
<dbReference type="OrthoDB" id="983711at2759"/>
<dbReference type="EMBL" id="QJKJ01007055">
    <property type="protein sequence ID" value="RDX84409.1"/>
    <property type="molecule type" value="Genomic_DNA"/>
</dbReference>
<feature type="non-terminal residue" evidence="2">
    <location>
        <position position="1"/>
    </location>
</feature>
<gene>
    <name evidence="2" type="ORF">CR513_34541</name>
</gene>
<dbReference type="Proteomes" id="UP000257109">
    <property type="component" value="Unassembled WGS sequence"/>
</dbReference>
<reference evidence="2" key="1">
    <citation type="submission" date="2018-05" db="EMBL/GenBank/DDBJ databases">
        <title>Draft genome of Mucuna pruriens seed.</title>
        <authorList>
            <person name="Nnadi N.E."/>
            <person name="Vos R."/>
            <person name="Hasami M.H."/>
            <person name="Devisetty U.K."/>
            <person name="Aguiy J.C."/>
        </authorList>
    </citation>
    <scope>NUCLEOTIDE SEQUENCE [LARGE SCALE GENOMIC DNA]</scope>
    <source>
        <strain evidence="2">JCA_2017</strain>
    </source>
</reference>
<sequence length="216" mass="25617">MERETSRNRRWRPIQVKEPELRSLQFWASFLDKTHRQMFEKRYGLLLQLIEVDTQVAALEALFQYYDPPLRCFTFRNFQIAPTLEEYERRFERTANWQTFIDALGLLAFGVLLFPRLEDYIDAAAVEAFLAQKDQGKDPTMAILANTYCTLDYCTEKGAGTLRCCVPLLYLWITAHLFHNKEQAVCPYQDYRGNWIKITPKKQWIRLLDEVSERTI</sequence>
<dbReference type="InterPro" id="IPR056647">
    <property type="entry name" value="DUF7745"/>
</dbReference>
<protein>
    <recommendedName>
        <fullName evidence="1">DUF7745 domain-containing protein</fullName>
    </recommendedName>
</protein>
<evidence type="ECO:0000259" key="1">
    <source>
        <dbReference type="Pfam" id="PF24924"/>
    </source>
</evidence>
<dbReference type="AlphaFoldDB" id="A0A371G1G5"/>
<evidence type="ECO:0000313" key="2">
    <source>
        <dbReference type="EMBL" id="RDX84409.1"/>
    </source>
</evidence>
<accession>A0A371G1G5</accession>
<proteinExistence type="predicted"/>
<dbReference type="PANTHER" id="PTHR48154:SF1">
    <property type="entry name" value="PROTEIN, PUTATIVE-RELATED"/>
    <property type="match status" value="1"/>
</dbReference>
<name>A0A371G1G5_MUCPR</name>
<feature type="domain" description="DUF7745" evidence="1">
    <location>
        <begin position="91"/>
        <end position="215"/>
    </location>
</feature>
<organism evidence="2 3">
    <name type="scientific">Mucuna pruriens</name>
    <name type="common">Velvet bean</name>
    <name type="synonym">Dolichos pruriens</name>
    <dbReference type="NCBI Taxonomy" id="157652"/>
    <lineage>
        <taxon>Eukaryota</taxon>
        <taxon>Viridiplantae</taxon>
        <taxon>Streptophyta</taxon>
        <taxon>Embryophyta</taxon>
        <taxon>Tracheophyta</taxon>
        <taxon>Spermatophyta</taxon>
        <taxon>Magnoliopsida</taxon>
        <taxon>eudicotyledons</taxon>
        <taxon>Gunneridae</taxon>
        <taxon>Pentapetalae</taxon>
        <taxon>rosids</taxon>
        <taxon>fabids</taxon>
        <taxon>Fabales</taxon>
        <taxon>Fabaceae</taxon>
        <taxon>Papilionoideae</taxon>
        <taxon>50 kb inversion clade</taxon>
        <taxon>NPAAA clade</taxon>
        <taxon>indigoferoid/millettioid clade</taxon>
        <taxon>Phaseoleae</taxon>
        <taxon>Mucuna</taxon>
    </lineage>
</organism>